<dbReference type="Pfam" id="PF25778">
    <property type="entry name" value="DUF7948"/>
    <property type="match status" value="1"/>
</dbReference>
<reference evidence="3" key="1">
    <citation type="submission" date="2006-10" db="EMBL/GenBank/DDBJ databases">
        <title>Complete sequence of Solibacter usitatus Ellin6076.</title>
        <authorList>
            <consortium name="US DOE Joint Genome Institute"/>
            <person name="Copeland A."/>
            <person name="Lucas S."/>
            <person name="Lapidus A."/>
            <person name="Barry K."/>
            <person name="Detter J.C."/>
            <person name="Glavina del Rio T."/>
            <person name="Hammon N."/>
            <person name="Israni S."/>
            <person name="Dalin E."/>
            <person name="Tice H."/>
            <person name="Pitluck S."/>
            <person name="Thompson L.S."/>
            <person name="Brettin T."/>
            <person name="Bruce D."/>
            <person name="Han C."/>
            <person name="Tapia R."/>
            <person name="Gilna P."/>
            <person name="Schmutz J."/>
            <person name="Larimer F."/>
            <person name="Land M."/>
            <person name="Hauser L."/>
            <person name="Kyrpides N."/>
            <person name="Mikhailova N."/>
            <person name="Janssen P.H."/>
            <person name="Kuske C.R."/>
            <person name="Richardson P."/>
        </authorList>
    </citation>
    <scope>NUCLEOTIDE SEQUENCE</scope>
    <source>
        <strain evidence="3">Ellin6076</strain>
    </source>
</reference>
<dbReference type="PANTHER" id="PTHR35580">
    <property type="entry name" value="CELL SURFACE GLYCOPROTEIN (S-LAYER PROTEIN)-LIKE PROTEIN"/>
    <property type="match status" value="1"/>
</dbReference>
<dbReference type="eggNOG" id="COG1470">
    <property type="taxonomic scope" value="Bacteria"/>
</dbReference>
<evidence type="ECO:0000259" key="2">
    <source>
        <dbReference type="Pfam" id="PF25778"/>
    </source>
</evidence>
<accession>Q01XQ2</accession>
<proteinExistence type="predicted"/>
<dbReference type="OrthoDB" id="127173at2"/>
<keyword evidence="1" id="KW-0732">Signal</keyword>
<feature type="chain" id="PRO_5004162793" description="DUF7948 domain-containing protein" evidence="1">
    <location>
        <begin position="17"/>
        <end position="948"/>
    </location>
</feature>
<feature type="domain" description="DUF7948" evidence="2">
    <location>
        <begin position="31"/>
        <end position="213"/>
    </location>
</feature>
<dbReference type="InterPro" id="IPR010620">
    <property type="entry name" value="SBBP_repeat"/>
</dbReference>
<dbReference type="InterPro" id="IPR017803">
    <property type="entry name" value="CHP03437_C"/>
</dbReference>
<organism evidence="3">
    <name type="scientific">Solibacter usitatus (strain Ellin6076)</name>
    <dbReference type="NCBI Taxonomy" id="234267"/>
    <lineage>
        <taxon>Bacteria</taxon>
        <taxon>Pseudomonadati</taxon>
        <taxon>Acidobacteriota</taxon>
        <taxon>Terriglobia</taxon>
        <taxon>Bryobacterales</taxon>
        <taxon>Solibacteraceae</taxon>
        <taxon>Candidatus Solibacter</taxon>
    </lineage>
</organism>
<feature type="signal peptide" evidence="1">
    <location>
        <begin position="1"/>
        <end position="16"/>
    </location>
</feature>
<dbReference type="InParanoid" id="Q01XQ2"/>
<evidence type="ECO:0000256" key="1">
    <source>
        <dbReference type="SAM" id="SignalP"/>
    </source>
</evidence>
<dbReference type="EMBL" id="CP000473">
    <property type="protein sequence ID" value="ABJ85563.1"/>
    <property type="molecule type" value="Genomic_DNA"/>
</dbReference>
<dbReference type="Gene3D" id="2.120.10.30">
    <property type="entry name" value="TolB, C-terminal domain"/>
    <property type="match status" value="1"/>
</dbReference>
<dbReference type="InterPro" id="IPR052918">
    <property type="entry name" value="Motility_Chemotaxis_Reg"/>
</dbReference>
<dbReference type="SUPFAM" id="SSF101898">
    <property type="entry name" value="NHL repeat"/>
    <property type="match status" value="1"/>
</dbReference>
<evidence type="ECO:0000313" key="3">
    <source>
        <dbReference type="EMBL" id="ABJ85563.1"/>
    </source>
</evidence>
<dbReference type="InterPro" id="IPR011042">
    <property type="entry name" value="6-blade_b-propeller_TolB-like"/>
</dbReference>
<dbReference type="NCBIfam" id="TIGR03437">
    <property type="entry name" value="Soli_cterm"/>
    <property type="match status" value="1"/>
</dbReference>
<dbReference type="STRING" id="234267.Acid_4604"/>
<dbReference type="HOGENOM" id="CLU_003594_0_0_0"/>
<dbReference type="eggNOG" id="COG3291">
    <property type="taxonomic scope" value="Bacteria"/>
</dbReference>
<gene>
    <name evidence="3" type="ordered locus">Acid_4604</name>
</gene>
<protein>
    <recommendedName>
        <fullName evidence="2">DUF7948 domain-containing protein</fullName>
    </recommendedName>
</protein>
<dbReference type="Pfam" id="PF06739">
    <property type="entry name" value="SBBP"/>
    <property type="match status" value="4"/>
</dbReference>
<sequence length="948" mass="97373" precursor="true">MTRLGLLALFAAAALAAAVPPSDYGKLPLHFEENRGQTDARVRYLARSADRTLFLTADGAVLSAGGVAVRLRLRGIDRRASIEGIDRQAGVSNYLGRRPLTAVPQFARVRYRNAWPGIDVVFYGTAGQLEYDFIVAPGADPRRIRLEFEGAGTLRREAGDLVFSTAAGELRQRAPMIYQAGRQVGGGYTLHGQQVGFALAAYDRTQPLVIDPMLTYNARFGARGPSFNTTVPGLNGFDRGGAAIAADAAGNAYVVGAAYTADFPSTPGVFQPALHTGTGGAGGIQPNDVFVMKLNSTGSALVYSTFLGGAGDDVSTGIALDPDGNVYLCGTTNSADFPTTPGAFIAASPIPGGYTGFVAKIDADATKLLYSTYLGGTSIATDIRGIAIDSARNMYVTGVTGGVNFPVTPGAFRTTAPQFAFSAFVTKFNAAGTALVYSTFLGMASGNFGSAQPPIANMGIAVDSTGNAYVGGFTGDRSFPTTSGAFQPAINQTVAGSGFVTKLNAAGSDLIFSTYLGGSYYDGVDALALGPDGSVYVTGHASSTNFPTTAGAFMTAPNPEFPAGTVIRYPPYGFVSRLKPDGSGLIYSTYIGGGGSIIMGAIAVDPQGNAFVIGAADSTSFPTTPGAIQPCLEDPSGFSNAILFKLDPNGSRLLYSTFLGGNVRDQGFGIALDKDGNAYVTGMSDSTTFVTTPGAAGIPTGQAFIAKVNFATPTPAGVTCVANTASMVPGPVAAGEIVSIFGTGLGPADPQSGVVVNGAFTTSLGGTRLLFDGVAAPLLMVSGNQINAIVPSPVRFRAQTVMQVEVGGKLFPAQTLDVAISSPAVFTVNGTGTGWAAALNQDGTVNSPANPAARGSVVWLFANSAGPWQPVLGDGLVLADAHPIQIFPTVQLSTNQVPVNYNGNSPGSVTALWQLNVFIPQTLFPSTALQVHITGPNALTQRVTIAIK</sequence>
<dbReference type="AlphaFoldDB" id="Q01XQ2"/>
<dbReference type="InterPro" id="IPR057708">
    <property type="entry name" value="DUF7948"/>
</dbReference>
<name>Q01XQ2_SOLUE</name>
<dbReference type="KEGG" id="sus:Acid_4604"/>
<dbReference type="PANTHER" id="PTHR35580:SF1">
    <property type="entry name" value="PHYTASE-LIKE DOMAIN-CONTAINING PROTEIN"/>
    <property type="match status" value="1"/>
</dbReference>